<evidence type="ECO:0000256" key="1">
    <source>
        <dbReference type="ARBA" id="ARBA00004123"/>
    </source>
</evidence>
<evidence type="ECO:0000256" key="3">
    <source>
        <dbReference type="ARBA" id="ARBA00004186"/>
    </source>
</evidence>
<keyword evidence="19" id="KW-1185">Reference proteome</keyword>
<dbReference type="InterPro" id="IPR021713">
    <property type="entry name" value="Folliculin"/>
</dbReference>
<evidence type="ECO:0000256" key="2">
    <source>
        <dbReference type="ARBA" id="ARBA00004138"/>
    </source>
</evidence>
<dbReference type="GO" id="GO:0005819">
    <property type="term" value="C:spindle"/>
    <property type="evidence" value="ECO:0007669"/>
    <property type="project" value="UniProtKB-SubCell"/>
</dbReference>
<evidence type="ECO:0000256" key="16">
    <source>
        <dbReference type="SAM" id="MobiDB-lite"/>
    </source>
</evidence>
<dbReference type="GO" id="GO:1904263">
    <property type="term" value="P:positive regulation of TORC1 signaling"/>
    <property type="evidence" value="ECO:0007669"/>
    <property type="project" value="TreeGrafter"/>
</dbReference>
<dbReference type="GO" id="GO:0005813">
    <property type="term" value="C:centrosome"/>
    <property type="evidence" value="ECO:0007669"/>
    <property type="project" value="UniProtKB-SubCell"/>
</dbReference>
<evidence type="ECO:0000256" key="5">
    <source>
        <dbReference type="ARBA" id="ARBA00004514"/>
    </source>
</evidence>
<evidence type="ECO:0000256" key="4">
    <source>
        <dbReference type="ARBA" id="ARBA00004300"/>
    </source>
</evidence>
<evidence type="ECO:0000256" key="10">
    <source>
        <dbReference type="ARBA" id="ARBA00022490"/>
    </source>
</evidence>
<dbReference type="EMBL" id="CAJNOR010002134">
    <property type="protein sequence ID" value="CAF1252195.1"/>
    <property type="molecule type" value="Genomic_DNA"/>
</dbReference>
<feature type="domain" description="UDENN FLCN/SMCR8-type" evidence="17">
    <location>
        <begin position="59"/>
        <end position="528"/>
    </location>
</feature>
<evidence type="ECO:0000256" key="12">
    <source>
        <dbReference type="ARBA" id="ARBA00023212"/>
    </source>
</evidence>
<keyword evidence="15" id="KW-0966">Cell projection</keyword>
<protein>
    <recommendedName>
        <fullName evidence="8">Folliculin</fullName>
    </recommendedName>
</protein>
<dbReference type="InterPro" id="IPR037520">
    <property type="entry name" value="Folliculin/SMCR8_longin"/>
</dbReference>
<evidence type="ECO:0000256" key="7">
    <source>
        <dbReference type="ARBA" id="ARBA00009987"/>
    </source>
</evidence>
<keyword evidence="12" id="KW-0206">Cytoskeleton</keyword>
<dbReference type="InterPro" id="IPR002347">
    <property type="entry name" value="SDR_fam"/>
</dbReference>
<dbReference type="GO" id="GO:0005634">
    <property type="term" value="C:nucleus"/>
    <property type="evidence" value="ECO:0007669"/>
    <property type="project" value="UniProtKB-SubCell"/>
</dbReference>
<name>A0A815A3V0_ADIRI</name>
<dbReference type="Gene3D" id="3.40.50.720">
    <property type="entry name" value="NAD(P)-binding Rossmann-like Domain"/>
    <property type="match status" value="1"/>
</dbReference>
<keyword evidence="11" id="KW-0472">Membrane</keyword>
<feature type="region of interest" description="Disordered" evidence="16">
    <location>
        <begin position="273"/>
        <end position="297"/>
    </location>
</feature>
<keyword evidence="14" id="KW-0539">Nucleus</keyword>
<dbReference type="PROSITE" id="PS51834">
    <property type="entry name" value="DENN_FLCN_SMCR8"/>
    <property type="match status" value="1"/>
</dbReference>
<evidence type="ECO:0000256" key="9">
    <source>
        <dbReference type="ARBA" id="ARBA00022468"/>
    </source>
</evidence>
<dbReference type="Gene3D" id="3.40.50.12430">
    <property type="match status" value="1"/>
</dbReference>
<dbReference type="FunFam" id="3.40.50.720:FF:000084">
    <property type="entry name" value="Short-chain dehydrogenase reductase"/>
    <property type="match status" value="1"/>
</dbReference>
<evidence type="ECO:0000256" key="8">
    <source>
        <dbReference type="ARBA" id="ARBA00021824"/>
    </source>
</evidence>
<comment type="similarity">
    <text evidence="7">Belongs to the folliculin family.</text>
</comment>
<gene>
    <name evidence="18" type="ORF">XAT740_LOCUS26318</name>
</gene>
<evidence type="ECO:0000313" key="19">
    <source>
        <dbReference type="Proteomes" id="UP000663828"/>
    </source>
</evidence>
<evidence type="ECO:0000256" key="15">
    <source>
        <dbReference type="ARBA" id="ARBA00023273"/>
    </source>
</evidence>
<evidence type="ECO:0000259" key="17">
    <source>
        <dbReference type="PROSITE" id="PS51834"/>
    </source>
</evidence>
<keyword evidence="13" id="KW-0458">Lysosome</keyword>
<dbReference type="InterPro" id="IPR037521">
    <property type="entry name" value="FLCN/SMCR8_DENN"/>
</dbReference>
<comment type="subcellular location">
    <subcellularLocation>
        <location evidence="2">Cell projection</location>
        <location evidence="2">Cilium</location>
    </subcellularLocation>
    <subcellularLocation>
        <location evidence="4">Cytoplasm</location>
        <location evidence="4">Cytoskeleton</location>
        <location evidence="4">Microtubule organizing center</location>
        <location evidence="4">Centrosome</location>
    </subcellularLocation>
    <subcellularLocation>
        <location evidence="3">Cytoplasm</location>
        <location evidence="3">Cytoskeleton</location>
        <location evidence="3">Spindle</location>
    </subcellularLocation>
    <subcellularLocation>
        <location evidence="5">Cytoplasm</location>
        <location evidence="5">Cytosol</location>
    </subcellularLocation>
    <subcellularLocation>
        <location evidence="6">Lysosome membrane</location>
    </subcellularLocation>
    <subcellularLocation>
        <location evidence="1">Nucleus</location>
    </subcellularLocation>
</comment>
<reference evidence="18" key="1">
    <citation type="submission" date="2021-02" db="EMBL/GenBank/DDBJ databases">
        <authorList>
            <person name="Nowell W R."/>
        </authorList>
    </citation>
    <scope>NUCLEOTIDE SEQUENCE</scope>
</reference>
<dbReference type="GO" id="GO:0005765">
    <property type="term" value="C:lysosomal membrane"/>
    <property type="evidence" value="ECO:0007669"/>
    <property type="project" value="UniProtKB-SubCell"/>
</dbReference>
<organism evidence="18 19">
    <name type="scientific">Adineta ricciae</name>
    <name type="common">Rotifer</name>
    <dbReference type="NCBI Taxonomy" id="249248"/>
    <lineage>
        <taxon>Eukaryota</taxon>
        <taxon>Metazoa</taxon>
        <taxon>Spiralia</taxon>
        <taxon>Gnathifera</taxon>
        <taxon>Rotifera</taxon>
        <taxon>Eurotatoria</taxon>
        <taxon>Bdelloidea</taxon>
        <taxon>Adinetida</taxon>
        <taxon>Adinetidae</taxon>
        <taxon>Adineta</taxon>
    </lineage>
</organism>
<evidence type="ECO:0000256" key="6">
    <source>
        <dbReference type="ARBA" id="ARBA00004656"/>
    </source>
</evidence>
<dbReference type="GO" id="GO:0005096">
    <property type="term" value="F:GTPase activator activity"/>
    <property type="evidence" value="ECO:0007669"/>
    <property type="project" value="UniProtKB-KW"/>
</dbReference>
<comment type="caution">
    <text evidence="18">The sequence shown here is derived from an EMBL/GenBank/DDBJ whole genome shotgun (WGS) entry which is preliminary data.</text>
</comment>
<evidence type="ECO:0000256" key="11">
    <source>
        <dbReference type="ARBA" id="ARBA00023136"/>
    </source>
</evidence>
<evidence type="ECO:0000313" key="18">
    <source>
        <dbReference type="EMBL" id="CAF1252195.1"/>
    </source>
</evidence>
<dbReference type="InterPro" id="IPR036291">
    <property type="entry name" value="NAD(P)-bd_dom_sf"/>
</dbReference>
<sequence length="805" mass="90881">MNALCALHHFCDLHGPQTLLCTEGRTYIQDYNDNDNEELKTYYSQFMNAKSPQEKTQCQSCTLSSEGVVITTTDYSHHMQYVSSSSTPNAELFKTIRHACVRSLTIEKPTDSEHPIVFGDDQGGYCLSFSFVCKDFYARGSQRRYSLCYLCPDKYHLLSVMCFIEKCMKQIIFWLQYDASQTYSHEEQIQVSAKRHGIITATSVRRVLPCQPVQRMLSDIVCDSKLIYRAHALFVWILRTTNSAIQESLFEALPVQERIGGVHNQQIVKYRSETTDDSTDVDNDTYNNSNSDVDDDDDDDYDSLEYHFASYGFQALRLFRKFIMKLDNLKYLHYILFNWLTGNQLIIKYQNRTEDKDFIRAFISVFRLLLPDNCCHLMETTSQIASCTANLILLDMDALVTTADDCQQYTDKYSIAIRIIFDSSDEQIHLVELETQPSEKFDRINIFPTYVKVLVDLLTDSHLDDDTLEAIIIQQKNKYLNKAKLYFQLGRCPIASFLSMNEHQQMNILKITNPNDLLIIRFWQRGLSSAYKNQIHENNCKAMNGWFQVLQEKVVFIVGAAGGIGSAICQVCVSQGARVVIADVDKVAADQLLMKLRGDNEQIADRLISLQLDVTDEQAIEKAVQAVVDKWNTISVLINLAAVFVFGEVENISAADWSRNFDVNVRGYALLVKYIAPIMKKQRSGSIIQFGSISGVVAQIPFLPYGADKAAVIQMTKNLAADLGAFNIRCNSISPGLVVTPPVVTLATANGLSIENFTHNIVKDQCLKRAALPEEIANLVVFLASDLCPFITGANIVADGGYTIV</sequence>
<keyword evidence="9" id="KW-0343">GTPase activation</keyword>
<dbReference type="Gene3D" id="1.10.10.1730">
    <property type="entry name" value="Folliculin"/>
    <property type="match status" value="1"/>
</dbReference>
<accession>A0A815A3V0</accession>
<dbReference type="GO" id="GO:0005829">
    <property type="term" value="C:cytosol"/>
    <property type="evidence" value="ECO:0007669"/>
    <property type="project" value="UniProtKB-SubCell"/>
</dbReference>
<dbReference type="InterPro" id="IPR032035">
    <property type="entry name" value="Folliculin_DENN"/>
</dbReference>
<dbReference type="SUPFAM" id="SSF51735">
    <property type="entry name" value="NAD(P)-binding Rossmann-fold domains"/>
    <property type="match status" value="1"/>
</dbReference>
<dbReference type="Pfam" id="PF11704">
    <property type="entry name" value="Folliculin"/>
    <property type="match status" value="1"/>
</dbReference>
<dbReference type="PRINTS" id="PR00080">
    <property type="entry name" value="SDRFAMILY"/>
</dbReference>
<evidence type="ECO:0000256" key="13">
    <source>
        <dbReference type="ARBA" id="ARBA00023228"/>
    </source>
</evidence>
<dbReference type="Pfam" id="PF13561">
    <property type="entry name" value="adh_short_C2"/>
    <property type="match status" value="1"/>
</dbReference>
<dbReference type="PANTHER" id="PTHR31441">
    <property type="entry name" value="FOLLICULIN FAMILY MEMBER"/>
    <property type="match status" value="1"/>
</dbReference>
<dbReference type="Proteomes" id="UP000663828">
    <property type="component" value="Unassembled WGS sequence"/>
</dbReference>
<dbReference type="InterPro" id="IPR044886">
    <property type="entry name" value="FLCN_DENN_C_sf"/>
</dbReference>
<dbReference type="PANTHER" id="PTHR31441:SF2">
    <property type="entry name" value="FOLLICULIN"/>
    <property type="match status" value="1"/>
</dbReference>
<dbReference type="CDD" id="cd05233">
    <property type="entry name" value="SDR_c"/>
    <property type="match status" value="1"/>
</dbReference>
<dbReference type="AlphaFoldDB" id="A0A815A3V0"/>
<proteinExistence type="inferred from homology"/>
<keyword evidence="10" id="KW-0963">Cytoplasm</keyword>
<dbReference type="Pfam" id="PF16692">
    <property type="entry name" value="Folliculin_C"/>
    <property type="match status" value="1"/>
</dbReference>
<dbReference type="GO" id="GO:0005929">
    <property type="term" value="C:cilium"/>
    <property type="evidence" value="ECO:0007669"/>
    <property type="project" value="UniProtKB-SubCell"/>
</dbReference>
<evidence type="ECO:0000256" key="14">
    <source>
        <dbReference type="ARBA" id="ARBA00023242"/>
    </source>
</evidence>
<dbReference type="PRINTS" id="PR00081">
    <property type="entry name" value="GDHRDH"/>
</dbReference>